<feature type="transmembrane region" description="Helical" evidence="1">
    <location>
        <begin position="6"/>
        <end position="28"/>
    </location>
</feature>
<protein>
    <submittedName>
        <fullName evidence="2">Uncharacterized protein</fullName>
    </submittedName>
</protein>
<dbReference type="RefSeq" id="WP_144258541.1">
    <property type="nucleotide sequence ID" value="NZ_CP041636.1"/>
</dbReference>
<dbReference type="KEGG" id="fer:FNB15_20765"/>
<sequence length="368" mass="41571">MSVGGYVGAAVFILLPSIIVYLILFFLYRRLLRRPVSRRRRFFAIAIALLLLAAVYGGPIYDFVSRGPWLIAETKRGDPVKLADGQPVYLPYSKYCTRDCAKLLLSGRVSAVYTPAALSNEPRFPWVSFKDEPSPADAPVMEWRLTNRPGACDDMQIQENMVEHTRYRALLAQGYCFTGTRLERPADGIEIWQRVWMEDKDPRRRVWQISRIAGGEREVLLRQPVWRVALPTFPPVFAFKIYYVPVGIGAFTIPIAISSDDFGTAVSLLTDLPLPKQASLTDGDKLGPLLIDEPETVARAALQSPSVYMQRSGVALICLMHQTQPDIYPARFQVELKTLHETAKDYRLRMDAGSVLRTRPKFIQCAMV</sequence>
<dbReference type="Proteomes" id="UP000317496">
    <property type="component" value="Chromosome"/>
</dbReference>
<keyword evidence="1" id="KW-0812">Transmembrane</keyword>
<dbReference type="AlphaFoldDB" id="A0A516H758"/>
<feature type="transmembrane region" description="Helical" evidence="1">
    <location>
        <begin position="40"/>
        <end position="61"/>
    </location>
</feature>
<gene>
    <name evidence="2" type="ORF">FNB15_20765</name>
</gene>
<evidence type="ECO:0000256" key="1">
    <source>
        <dbReference type="SAM" id="Phobius"/>
    </source>
</evidence>
<reference evidence="2 3" key="1">
    <citation type="submission" date="2019-07" db="EMBL/GenBank/DDBJ databases">
        <title>Genome sequencing for Ferrovibrio sp. K5.</title>
        <authorList>
            <person name="Park S.-J."/>
        </authorList>
    </citation>
    <scope>NUCLEOTIDE SEQUENCE [LARGE SCALE GENOMIC DNA]</scope>
    <source>
        <strain evidence="2 3">K5</strain>
    </source>
</reference>
<evidence type="ECO:0000313" key="3">
    <source>
        <dbReference type="Proteomes" id="UP000317496"/>
    </source>
</evidence>
<keyword evidence="1" id="KW-0472">Membrane</keyword>
<keyword evidence="3" id="KW-1185">Reference proteome</keyword>
<evidence type="ECO:0000313" key="2">
    <source>
        <dbReference type="EMBL" id="QDO99545.1"/>
    </source>
</evidence>
<dbReference type="EMBL" id="CP041636">
    <property type="protein sequence ID" value="QDO99545.1"/>
    <property type="molecule type" value="Genomic_DNA"/>
</dbReference>
<name>A0A516H758_9PROT</name>
<accession>A0A516H758</accession>
<organism evidence="2 3">
    <name type="scientific">Ferrovibrio terrae</name>
    <dbReference type="NCBI Taxonomy" id="2594003"/>
    <lineage>
        <taxon>Bacteria</taxon>
        <taxon>Pseudomonadati</taxon>
        <taxon>Pseudomonadota</taxon>
        <taxon>Alphaproteobacteria</taxon>
        <taxon>Rhodospirillales</taxon>
        <taxon>Rhodospirillaceae</taxon>
        <taxon>Ferrovibrio</taxon>
    </lineage>
</organism>
<proteinExistence type="predicted"/>
<keyword evidence="1" id="KW-1133">Transmembrane helix</keyword>